<evidence type="ECO:0000313" key="3">
    <source>
        <dbReference type="Proteomes" id="UP000075714"/>
    </source>
</evidence>
<sequence length="448" mass="45226">MVPVPVMREGGVPEHLMRSSNARPADMRPVSAPTLDDLRPSSSPYLHLDAGGGATAGDGDDGGPEDAAAAPPLKGSKGGCRAPMKLPPPVQVQVASRSKRKCDGGDGKTTVFTRGAVGTFHPSLYLSRGDCIEVNGEMMSRGRFERLAGTATAKWHVSIKVQPSGITLGRWLQAHGLPVLKQGRRRKRRVASSEDDDDMGGEEDDAYSDFLPRLQHARPSRDRAASAPGFKAAMAVDAAAASSAGCAAVSSACTPSWLRTEAAAAGAAGVTMADAAAFAPTARDSGWRPGTDASERSAQADGIFGVELLGGEQALAVPPEAADREASPLLGMLEGSDLLDELLDDICVDDSAAAACGTPDLVLNGLDAAVGVGFAACGSATGLGGAAGGRRGSGGGAGSSGCREASLADVAGQRFGPAGGGSIDTCEWMEARATAAAATTLGYGAAVR</sequence>
<dbReference type="OrthoDB" id="551189at2759"/>
<dbReference type="InterPro" id="IPR010919">
    <property type="entry name" value="SAND-like_dom_sf"/>
</dbReference>
<gene>
    <name evidence="2" type="ORF">GPECTOR_11g146</name>
</gene>
<accession>A0A150GPA6</accession>
<keyword evidence="3" id="KW-1185">Reference proteome</keyword>
<evidence type="ECO:0000313" key="2">
    <source>
        <dbReference type="EMBL" id="KXZ51696.1"/>
    </source>
</evidence>
<feature type="compositionally biased region" description="Acidic residues" evidence="1">
    <location>
        <begin position="193"/>
        <end position="207"/>
    </location>
</feature>
<proteinExistence type="predicted"/>
<feature type="region of interest" description="Disordered" evidence="1">
    <location>
        <begin position="182"/>
        <end position="207"/>
    </location>
</feature>
<evidence type="ECO:0000256" key="1">
    <source>
        <dbReference type="SAM" id="MobiDB-lite"/>
    </source>
</evidence>
<comment type="caution">
    <text evidence="2">The sequence shown here is derived from an EMBL/GenBank/DDBJ whole genome shotgun (WGS) entry which is preliminary data.</text>
</comment>
<dbReference type="Proteomes" id="UP000075714">
    <property type="component" value="Unassembled WGS sequence"/>
</dbReference>
<name>A0A150GPA6_GONPE</name>
<reference evidence="3" key="1">
    <citation type="journal article" date="2016" name="Nat. Commun.">
        <title>The Gonium pectorale genome demonstrates co-option of cell cycle regulation during the evolution of multicellularity.</title>
        <authorList>
            <person name="Hanschen E.R."/>
            <person name="Marriage T.N."/>
            <person name="Ferris P.J."/>
            <person name="Hamaji T."/>
            <person name="Toyoda A."/>
            <person name="Fujiyama A."/>
            <person name="Neme R."/>
            <person name="Noguchi H."/>
            <person name="Minakuchi Y."/>
            <person name="Suzuki M."/>
            <person name="Kawai-Toyooka H."/>
            <person name="Smith D.R."/>
            <person name="Sparks H."/>
            <person name="Anderson J."/>
            <person name="Bakaric R."/>
            <person name="Luria V."/>
            <person name="Karger A."/>
            <person name="Kirschner M.W."/>
            <person name="Durand P.M."/>
            <person name="Michod R.E."/>
            <person name="Nozaki H."/>
            <person name="Olson B.J."/>
        </authorList>
    </citation>
    <scope>NUCLEOTIDE SEQUENCE [LARGE SCALE GENOMIC DNA]</scope>
    <source>
        <strain evidence="3">NIES-2863</strain>
    </source>
</reference>
<dbReference type="EMBL" id="LSYV01000012">
    <property type="protein sequence ID" value="KXZ51696.1"/>
    <property type="molecule type" value="Genomic_DNA"/>
</dbReference>
<protein>
    <submittedName>
        <fullName evidence="2">Uncharacterized protein</fullName>
    </submittedName>
</protein>
<feature type="region of interest" description="Disordered" evidence="1">
    <location>
        <begin position="1"/>
        <end position="86"/>
    </location>
</feature>
<dbReference type="AlphaFoldDB" id="A0A150GPA6"/>
<organism evidence="2 3">
    <name type="scientific">Gonium pectorale</name>
    <name type="common">Green alga</name>
    <dbReference type="NCBI Taxonomy" id="33097"/>
    <lineage>
        <taxon>Eukaryota</taxon>
        <taxon>Viridiplantae</taxon>
        <taxon>Chlorophyta</taxon>
        <taxon>core chlorophytes</taxon>
        <taxon>Chlorophyceae</taxon>
        <taxon>CS clade</taxon>
        <taxon>Chlamydomonadales</taxon>
        <taxon>Volvocaceae</taxon>
        <taxon>Gonium</taxon>
    </lineage>
</organism>
<dbReference type="Gene3D" id="3.10.390.10">
    <property type="entry name" value="SAND domain-like"/>
    <property type="match status" value="1"/>
</dbReference>